<organism evidence="2 3">
    <name type="scientific">Calocera viscosa (strain TUFC12733)</name>
    <dbReference type="NCBI Taxonomy" id="1330018"/>
    <lineage>
        <taxon>Eukaryota</taxon>
        <taxon>Fungi</taxon>
        <taxon>Dikarya</taxon>
        <taxon>Basidiomycota</taxon>
        <taxon>Agaricomycotina</taxon>
        <taxon>Dacrymycetes</taxon>
        <taxon>Dacrymycetales</taxon>
        <taxon>Dacrymycetaceae</taxon>
        <taxon>Calocera</taxon>
    </lineage>
</organism>
<protein>
    <submittedName>
        <fullName evidence="2">Uncharacterized protein</fullName>
    </submittedName>
</protein>
<feature type="compositionally biased region" description="Polar residues" evidence="1">
    <location>
        <begin position="10"/>
        <end position="19"/>
    </location>
</feature>
<dbReference type="AlphaFoldDB" id="A0A167NV41"/>
<dbReference type="InterPro" id="IPR031355">
    <property type="entry name" value="YBL010C/LAA2-like"/>
</dbReference>
<feature type="compositionally biased region" description="Low complexity" evidence="1">
    <location>
        <begin position="205"/>
        <end position="220"/>
    </location>
</feature>
<name>A0A167NV41_CALVF</name>
<dbReference type="EMBL" id="KV417277">
    <property type="protein sequence ID" value="KZO98110.1"/>
    <property type="molecule type" value="Genomic_DNA"/>
</dbReference>
<feature type="region of interest" description="Disordered" evidence="1">
    <location>
        <begin position="333"/>
        <end position="356"/>
    </location>
</feature>
<feature type="compositionally biased region" description="Acidic residues" evidence="1">
    <location>
        <begin position="62"/>
        <end position="75"/>
    </location>
</feature>
<feature type="region of interest" description="Disordered" evidence="1">
    <location>
        <begin position="201"/>
        <end position="261"/>
    </location>
</feature>
<keyword evidence="3" id="KW-1185">Reference proteome</keyword>
<dbReference type="PANTHER" id="PTHR38698:SF1">
    <property type="entry name" value="FUNGAL PROTEIN"/>
    <property type="match status" value="1"/>
</dbReference>
<proteinExistence type="predicted"/>
<dbReference type="Pfam" id="PF17104">
    <property type="entry name" value="YBL010C_LAA2"/>
    <property type="match status" value="1"/>
</dbReference>
<evidence type="ECO:0000313" key="2">
    <source>
        <dbReference type="EMBL" id="KZO98110.1"/>
    </source>
</evidence>
<evidence type="ECO:0000313" key="3">
    <source>
        <dbReference type="Proteomes" id="UP000076738"/>
    </source>
</evidence>
<feature type="region of interest" description="Disordered" evidence="1">
    <location>
        <begin position="1"/>
        <end position="75"/>
    </location>
</feature>
<evidence type="ECO:0000256" key="1">
    <source>
        <dbReference type="SAM" id="MobiDB-lite"/>
    </source>
</evidence>
<gene>
    <name evidence="2" type="ORF">CALVIDRAFT_554169</name>
</gene>
<accession>A0A167NV41</accession>
<feature type="compositionally biased region" description="Low complexity" evidence="1">
    <location>
        <begin position="239"/>
        <end position="251"/>
    </location>
</feature>
<dbReference type="OrthoDB" id="5378975at2759"/>
<dbReference type="Proteomes" id="UP000076738">
    <property type="component" value="Unassembled WGS sequence"/>
</dbReference>
<reference evidence="2 3" key="1">
    <citation type="journal article" date="2016" name="Mol. Biol. Evol.">
        <title>Comparative Genomics of Early-Diverging Mushroom-Forming Fungi Provides Insights into the Origins of Lignocellulose Decay Capabilities.</title>
        <authorList>
            <person name="Nagy L.G."/>
            <person name="Riley R."/>
            <person name="Tritt A."/>
            <person name="Adam C."/>
            <person name="Daum C."/>
            <person name="Floudas D."/>
            <person name="Sun H."/>
            <person name="Yadav J.S."/>
            <person name="Pangilinan J."/>
            <person name="Larsson K.H."/>
            <person name="Matsuura K."/>
            <person name="Barry K."/>
            <person name="Labutti K."/>
            <person name="Kuo R."/>
            <person name="Ohm R.A."/>
            <person name="Bhattacharya S.S."/>
            <person name="Shirouzu T."/>
            <person name="Yoshinaga Y."/>
            <person name="Martin F.M."/>
            <person name="Grigoriev I.V."/>
            <person name="Hibbett D.S."/>
        </authorList>
    </citation>
    <scope>NUCLEOTIDE SEQUENCE [LARGE SCALE GENOMIC DNA]</scope>
    <source>
        <strain evidence="2 3">TUFC12733</strain>
    </source>
</reference>
<dbReference type="STRING" id="1330018.A0A167NV41"/>
<feature type="compositionally biased region" description="Low complexity" evidence="1">
    <location>
        <begin position="51"/>
        <end position="61"/>
    </location>
</feature>
<sequence length="356" mass="38228">MEDDPFDASVWSTNPASTSKVEEALPVKEAPSETPTSPAADGDGFDDFDDFGAPAAPAGEGDAADFGDEFGDFGETIESESVTFVQAEQPPPAPPPAPTENLEALVLDPMPSREELERQIDALIAPIFPIDTGQFSDEPIREVNGIGQMLVTKSSRDLYRTLTEIPSDMTRPVNWTRSRIRRQQLIALGVPVNLDEVLPTSSAKPLPTLHITTTPTARPASAPPGRPSTPAGLNSRAATPVPGHRTPRTGTGPPPLGPAPRIDMDKAEEVLRYTESQSSILPLAAVESQLAEIRTVTEQANALLAHLLQSRDVLQQDSETYNTLIAELVGEAQKAKAPPTNRWGRRKEKSSSMMSS</sequence>
<dbReference type="PANTHER" id="PTHR38698">
    <property type="entry name" value="EXPRESSED PROTEIN"/>
    <property type="match status" value="1"/>
</dbReference>